<evidence type="ECO:0000256" key="4">
    <source>
        <dbReference type="ARBA" id="ARBA00022984"/>
    </source>
</evidence>
<dbReference type="EC" id="5.1.1.3" evidence="2 8"/>
<keyword evidence="6 8" id="KW-0961">Cell wall biogenesis/degradation</keyword>
<feature type="binding site" evidence="8">
    <location>
        <begin position="7"/>
        <end position="8"/>
    </location>
    <ligand>
        <name>substrate</name>
    </ligand>
</feature>
<feature type="binding site" evidence="8">
    <location>
        <begin position="181"/>
        <end position="182"/>
    </location>
    <ligand>
        <name>substrate</name>
    </ligand>
</feature>
<comment type="pathway">
    <text evidence="8">Cell wall biogenesis; peptidoglycan biosynthesis.</text>
</comment>
<evidence type="ECO:0000313" key="9">
    <source>
        <dbReference type="EMBL" id="MBU3804078.1"/>
    </source>
</evidence>
<feature type="binding site" evidence="8">
    <location>
        <begin position="39"/>
        <end position="40"/>
    </location>
    <ligand>
        <name>substrate</name>
    </ligand>
</feature>
<accession>A0A9E2NN59</accession>
<dbReference type="Pfam" id="PF01177">
    <property type="entry name" value="Asp_Glu_race"/>
    <property type="match status" value="1"/>
</dbReference>
<dbReference type="FunFam" id="3.40.50.1860:FF:000002">
    <property type="entry name" value="Glutamate racemase"/>
    <property type="match status" value="1"/>
</dbReference>
<comment type="similarity">
    <text evidence="8">Belongs to the aspartate/glutamate racemases family.</text>
</comment>
<dbReference type="InterPro" id="IPR004391">
    <property type="entry name" value="Glu_race"/>
</dbReference>
<dbReference type="SUPFAM" id="SSF53681">
    <property type="entry name" value="Aspartate/glutamate racemase"/>
    <property type="match status" value="2"/>
</dbReference>
<evidence type="ECO:0000313" key="10">
    <source>
        <dbReference type="Proteomes" id="UP000824229"/>
    </source>
</evidence>
<dbReference type="GO" id="GO:0008881">
    <property type="term" value="F:glutamate racemase activity"/>
    <property type="evidence" value="ECO:0007669"/>
    <property type="project" value="UniProtKB-UniRule"/>
</dbReference>
<name>A0A9E2NN59_9FIRM</name>
<dbReference type="InterPro" id="IPR015942">
    <property type="entry name" value="Asp/Glu/hydantoin_racemase"/>
</dbReference>
<sequence length="255" mass="29172">MKVGIFDSGVGGITVLKKAMEYLPAVDYIYYTDNLHVPYGTKPKEEVYGYVKQIVDFLIKEGVDVIVIACNTATCIAVQRLREQTQIPIIGMEPAVKLALDDNIEGKILVTATPLTLTTDKYKNLVEHTDTNHRTVSLPLPELVQFAEERDFNEEKLCAYFAEKFSQYDLNEFRGIVLGCTHFVYFRKYLEKILPAHMKIYDGNDGTVRHLRECLLLNDKPIKDLQQKATTHVEFYYSGKKCESLDILESYLKLV</sequence>
<dbReference type="EMBL" id="JAHLFQ010000108">
    <property type="protein sequence ID" value="MBU3804078.1"/>
    <property type="molecule type" value="Genomic_DNA"/>
</dbReference>
<dbReference type="Proteomes" id="UP000824229">
    <property type="component" value="Unassembled WGS sequence"/>
</dbReference>
<comment type="caution">
    <text evidence="9">The sequence shown here is derived from an EMBL/GenBank/DDBJ whole genome shotgun (WGS) entry which is preliminary data.</text>
</comment>
<dbReference type="NCBIfam" id="TIGR00067">
    <property type="entry name" value="glut_race"/>
    <property type="match status" value="1"/>
</dbReference>
<evidence type="ECO:0000256" key="6">
    <source>
        <dbReference type="ARBA" id="ARBA00023316"/>
    </source>
</evidence>
<comment type="function">
    <text evidence="8">Provides the (R)-glutamate required for cell wall biosynthesis.</text>
</comment>
<feature type="active site" description="Proton donor/acceptor" evidence="8">
    <location>
        <position position="70"/>
    </location>
</feature>
<dbReference type="AlphaFoldDB" id="A0A9E2NN59"/>
<feature type="binding site" evidence="8">
    <location>
        <begin position="71"/>
        <end position="72"/>
    </location>
    <ligand>
        <name>substrate</name>
    </ligand>
</feature>
<reference evidence="9" key="2">
    <citation type="submission" date="2021-04" db="EMBL/GenBank/DDBJ databases">
        <authorList>
            <person name="Gilroy R."/>
        </authorList>
    </citation>
    <scope>NUCLEOTIDE SEQUENCE</scope>
    <source>
        <strain evidence="9">B5-657</strain>
    </source>
</reference>
<dbReference type="Gene3D" id="3.40.50.1860">
    <property type="match status" value="2"/>
</dbReference>
<proteinExistence type="inferred from homology"/>
<keyword evidence="4 8" id="KW-0573">Peptidoglycan synthesis</keyword>
<keyword evidence="5 8" id="KW-0413">Isomerase</keyword>
<feature type="active site" description="Proton donor/acceptor" evidence="8">
    <location>
        <position position="180"/>
    </location>
</feature>
<evidence type="ECO:0000256" key="1">
    <source>
        <dbReference type="ARBA" id="ARBA00001602"/>
    </source>
</evidence>
<dbReference type="GO" id="GO:0008360">
    <property type="term" value="P:regulation of cell shape"/>
    <property type="evidence" value="ECO:0007669"/>
    <property type="project" value="UniProtKB-KW"/>
</dbReference>
<dbReference type="HAMAP" id="MF_00258">
    <property type="entry name" value="Glu_racemase"/>
    <property type="match status" value="1"/>
</dbReference>
<evidence type="ECO:0000256" key="5">
    <source>
        <dbReference type="ARBA" id="ARBA00023235"/>
    </source>
</evidence>
<evidence type="ECO:0000256" key="3">
    <source>
        <dbReference type="ARBA" id="ARBA00022960"/>
    </source>
</evidence>
<dbReference type="PANTHER" id="PTHR21198:SF3">
    <property type="entry name" value="GLUTAMATE RACEMASE"/>
    <property type="match status" value="1"/>
</dbReference>
<evidence type="ECO:0000256" key="2">
    <source>
        <dbReference type="ARBA" id="ARBA00013090"/>
    </source>
</evidence>
<comment type="catalytic activity">
    <reaction evidence="1 8">
        <text>L-glutamate = D-glutamate</text>
        <dbReference type="Rhea" id="RHEA:12813"/>
        <dbReference type="ChEBI" id="CHEBI:29985"/>
        <dbReference type="ChEBI" id="CHEBI:29986"/>
        <dbReference type="EC" id="5.1.1.3"/>
    </reaction>
</comment>
<keyword evidence="3 8" id="KW-0133">Cell shape</keyword>
<evidence type="ECO:0000256" key="8">
    <source>
        <dbReference type="HAMAP-Rule" id="MF_00258"/>
    </source>
</evidence>
<dbReference type="GO" id="GO:0071555">
    <property type="term" value="P:cell wall organization"/>
    <property type="evidence" value="ECO:0007669"/>
    <property type="project" value="UniProtKB-KW"/>
</dbReference>
<evidence type="ECO:0000256" key="7">
    <source>
        <dbReference type="ARBA" id="ARBA00070053"/>
    </source>
</evidence>
<gene>
    <name evidence="8 9" type="primary">murI</name>
    <name evidence="9" type="ORF">H9872_04895</name>
</gene>
<reference evidence="9" key="1">
    <citation type="journal article" date="2021" name="PeerJ">
        <title>Extensive microbial diversity within the chicken gut microbiome revealed by metagenomics and culture.</title>
        <authorList>
            <person name="Gilroy R."/>
            <person name="Ravi A."/>
            <person name="Getino M."/>
            <person name="Pursley I."/>
            <person name="Horton D.L."/>
            <person name="Alikhan N.F."/>
            <person name="Baker D."/>
            <person name="Gharbi K."/>
            <person name="Hall N."/>
            <person name="Watson M."/>
            <person name="Adriaenssens E.M."/>
            <person name="Foster-Nyarko E."/>
            <person name="Jarju S."/>
            <person name="Secka A."/>
            <person name="Antonio M."/>
            <person name="Oren A."/>
            <person name="Chaudhuri R.R."/>
            <person name="La Ragione R."/>
            <person name="Hildebrand F."/>
            <person name="Pallen M.J."/>
        </authorList>
    </citation>
    <scope>NUCLEOTIDE SEQUENCE</scope>
    <source>
        <strain evidence="9">B5-657</strain>
    </source>
</reference>
<organism evidence="9 10">
    <name type="scientific">Candidatus Cellulosilyticum pullistercoris</name>
    <dbReference type="NCBI Taxonomy" id="2838521"/>
    <lineage>
        <taxon>Bacteria</taxon>
        <taxon>Bacillati</taxon>
        <taxon>Bacillota</taxon>
        <taxon>Clostridia</taxon>
        <taxon>Lachnospirales</taxon>
        <taxon>Cellulosilyticaceae</taxon>
        <taxon>Cellulosilyticum</taxon>
    </lineage>
</organism>
<dbReference type="GO" id="GO:0009252">
    <property type="term" value="P:peptidoglycan biosynthetic process"/>
    <property type="evidence" value="ECO:0007669"/>
    <property type="project" value="UniProtKB-UniRule"/>
</dbReference>
<protein>
    <recommendedName>
        <fullName evidence="7 8">Glutamate racemase</fullName>
        <ecNumber evidence="2 8">5.1.1.3</ecNumber>
    </recommendedName>
</protein>
<dbReference type="PANTHER" id="PTHR21198">
    <property type="entry name" value="GLUTAMATE RACEMASE"/>
    <property type="match status" value="1"/>
</dbReference>
<dbReference type="InterPro" id="IPR001920">
    <property type="entry name" value="Asp/Glu_race"/>
</dbReference>